<gene>
    <name evidence="4" type="ORF">C6P46_002971</name>
</gene>
<dbReference type="InterPro" id="IPR007308">
    <property type="entry name" value="Rtr1/RPAP2_dom"/>
</dbReference>
<evidence type="ECO:0000256" key="1">
    <source>
        <dbReference type="PROSITE-ProRule" id="PRU00812"/>
    </source>
</evidence>
<dbReference type="Gene3D" id="1.25.40.820">
    <property type="match status" value="1"/>
</dbReference>
<name>A0A9P6VRC5_RHOMI</name>
<feature type="region of interest" description="Disordered" evidence="2">
    <location>
        <begin position="187"/>
        <end position="209"/>
    </location>
</feature>
<feature type="compositionally biased region" description="Polar residues" evidence="2">
    <location>
        <begin position="283"/>
        <end position="298"/>
    </location>
</feature>
<feature type="region of interest" description="Disordered" evidence="2">
    <location>
        <begin position="380"/>
        <end position="471"/>
    </location>
</feature>
<feature type="domain" description="RTR1-type" evidence="3">
    <location>
        <begin position="107"/>
        <end position="232"/>
    </location>
</feature>
<sequence length="494" mass="52750">MPSLLPSAATDGARRPTSHFRVQIAESSSNETGVTTTTTGGDDAALKDTIALLDRFALSTLTRAAAASAPSVLAVKLAVIERLASPFPEPAPSAGSTRGETTELMRKALRVLDPSDWDDLIDERWAAGTCGFAACGDKPPLATTTARTHLGVTEARQPRETYVPREERSLRQSRLRNVRLRGGSLVQKNLLTHSDSDGEPPSDPGAFCSDRCRIQSEYYRSLAGRGREPDRTEMWDEVERRRVEVRNSTAALRQEQAAASMTTIQAGATDPDVEPRSPPHGHGTSSAFPDELSTTTPSRRAADLPSFDDPTSAFLSTISIHEKPIRPETRPEAPSLATDANRDLERRRRRQQQPALALPTATAVGGSMAARLRASGTLSGENLDVAVPPGRTGGGTSLSSTTAPETGGGGGAYGLPPIRFLTRPREVTSSMMGGGGSSSRGLRSDLAAGGARRNDQDEEEEDEFAHGPVLEGIDEEHLRLLEAALLERDTLPPV</sequence>
<evidence type="ECO:0000256" key="2">
    <source>
        <dbReference type="SAM" id="MobiDB-lite"/>
    </source>
</evidence>
<evidence type="ECO:0000313" key="4">
    <source>
        <dbReference type="EMBL" id="KAG0653344.1"/>
    </source>
</evidence>
<accession>A0A9P6VRC5</accession>
<dbReference type="AlphaFoldDB" id="A0A9P6VRC5"/>
<protein>
    <recommendedName>
        <fullName evidence="3">RTR1-type domain-containing protein</fullName>
    </recommendedName>
</protein>
<dbReference type="InterPro" id="IPR038534">
    <property type="entry name" value="Rtr1/RPAP2_sf"/>
</dbReference>
<keyword evidence="5" id="KW-1185">Reference proteome</keyword>
<dbReference type="OrthoDB" id="2590500at2759"/>
<feature type="compositionally biased region" description="Basic and acidic residues" evidence="2">
    <location>
        <begin position="322"/>
        <end position="331"/>
    </location>
</feature>
<organism evidence="4 5">
    <name type="scientific">Rhodotorula mucilaginosa</name>
    <name type="common">Yeast</name>
    <name type="synonym">Rhodotorula rubra</name>
    <dbReference type="NCBI Taxonomy" id="5537"/>
    <lineage>
        <taxon>Eukaryota</taxon>
        <taxon>Fungi</taxon>
        <taxon>Dikarya</taxon>
        <taxon>Basidiomycota</taxon>
        <taxon>Pucciniomycotina</taxon>
        <taxon>Microbotryomycetes</taxon>
        <taxon>Sporidiobolales</taxon>
        <taxon>Sporidiobolaceae</taxon>
        <taxon>Rhodotorula</taxon>
    </lineage>
</organism>
<feature type="region of interest" description="Disordered" evidence="2">
    <location>
        <begin position="322"/>
        <end position="364"/>
    </location>
</feature>
<comment type="similarity">
    <text evidence="1">Belongs to the RPAP2 family.</text>
</comment>
<proteinExistence type="inferred from homology"/>
<dbReference type="Proteomes" id="UP000777482">
    <property type="component" value="Unassembled WGS sequence"/>
</dbReference>
<reference evidence="4 5" key="1">
    <citation type="submission" date="2020-11" db="EMBL/GenBank/DDBJ databases">
        <title>Kefir isolates.</title>
        <authorList>
            <person name="Marcisauskas S."/>
            <person name="Kim Y."/>
            <person name="Blasche S."/>
        </authorList>
    </citation>
    <scope>NUCLEOTIDE SEQUENCE [LARGE SCALE GENOMIC DNA]</scope>
    <source>
        <strain evidence="4 5">KR</strain>
    </source>
</reference>
<feature type="region of interest" description="Disordered" evidence="2">
    <location>
        <begin position="268"/>
        <end position="310"/>
    </location>
</feature>
<dbReference type="PROSITE" id="PS51479">
    <property type="entry name" value="ZF_RTR1"/>
    <property type="match status" value="1"/>
</dbReference>
<dbReference type="Pfam" id="PF04181">
    <property type="entry name" value="RPAP2_Rtr1"/>
    <property type="match status" value="1"/>
</dbReference>
<dbReference type="EMBL" id="PUHQ01000224">
    <property type="protein sequence ID" value="KAG0653344.1"/>
    <property type="molecule type" value="Genomic_DNA"/>
</dbReference>
<evidence type="ECO:0000313" key="5">
    <source>
        <dbReference type="Proteomes" id="UP000777482"/>
    </source>
</evidence>
<comment type="caution">
    <text evidence="4">The sequence shown here is derived from an EMBL/GenBank/DDBJ whole genome shotgun (WGS) entry which is preliminary data.</text>
</comment>
<evidence type="ECO:0000259" key="3">
    <source>
        <dbReference type="PROSITE" id="PS51479"/>
    </source>
</evidence>